<accession>A0A5C3NC10</accession>
<reference evidence="1 2" key="1">
    <citation type="journal article" date="2019" name="Nat. Ecol. Evol.">
        <title>Megaphylogeny resolves global patterns of mushroom evolution.</title>
        <authorList>
            <person name="Varga T."/>
            <person name="Krizsan K."/>
            <person name="Foldi C."/>
            <person name="Dima B."/>
            <person name="Sanchez-Garcia M."/>
            <person name="Sanchez-Ramirez S."/>
            <person name="Szollosi G.J."/>
            <person name="Szarkandi J.G."/>
            <person name="Papp V."/>
            <person name="Albert L."/>
            <person name="Andreopoulos W."/>
            <person name="Angelini C."/>
            <person name="Antonin V."/>
            <person name="Barry K.W."/>
            <person name="Bougher N.L."/>
            <person name="Buchanan P."/>
            <person name="Buyck B."/>
            <person name="Bense V."/>
            <person name="Catcheside P."/>
            <person name="Chovatia M."/>
            <person name="Cooper J."/>
            <person name="Damon W."/>
            <person name="Desjardin D."/>
            <person name="Finy P."/>
            <person name="Geml J."/>
            <person name="Haridas S."/>
            <person name="Hughes K."/>
            <person name="Justo A."/>
            <person name="Karasinski D."/>
            <person name="Kautmanova I."/>
            <person name="Kiss B."/>
            <person name="Kocsube S."/>
            <person name="Kotiranta H."/>
            <person name="LaButti K.M."/>
            <person name="Lechner B.E."/>
            <person name="Liimatainen K."/>
            <person name="Lipzen A."/>
            <person name="Lukacs Z."/>
            <person name="Mihaltcheva S."/>
            <person name="Morgado L.N."/>
            <person name="Niskanen T."/>
            <person name="Noordeloos M.E."/>
            <person name="Ohm R.A."/>
            <person name="Ortiz-Santana B."/>
            <person name="Ovrebo C."/>
            <person name="Racz N."/>
            <person name="Riley R."/>
            <person name="Savchenko A."/>
            <person name="Shiryaev A."/>
            <person name="Soop K."/>
            <person name="Spirin V."/>
            <person name="Szebenyi C."/>
            <person name="Tomsovsky M."/>
            <person name="Tulloss R.E."/>
            <person name="Uehling J."/>
            <person name="Grigoriev I.V."/>
            <person name="Vagvolgyi C."/>
            <person name="Papp T."/>
            <person name="Martin F.M."/>
            <person name="Miettinen O."/>
            <person name="Hibbett D.S."/>
            <person name="Nagy L.G."/>
        </authorList>
    </citation>
    <scope>NUCLEOTIDE SEQUENCE [LARGE SCALE GENOMIC DNA]</scope>
    <source>
        <strain evidence="1 2">OMC1185</strain>
    </source>
</reference>
<proteinExistence type="predicted"/>
<protein>
    <recommendedName>
        <fullName evidence="3">F-box domain-containing protein</fullName>
    </recommendedName>
</protein>
<dbReference type="EMBL" id="ML213505">
    <property type="protein sequence ID" value="TFK55214.1"/>
    <property type="molecule type" value="Genomic_DNA"/>
</dbReference>
<dbReference type="AlphaFoldDB" id="A0A5C3NC10"/>
<dbReference type="OrthoDB" id="3190489at2759"/>
<evidence type="ECO:0008006" key="3">
    <source>
        <dbReference type="Google" id="ProtNLM"/>
    </source>
</evidence>
<sequence>MQPEGAHFGDLPVELVEEVAEVCRGDSLALALVSKLFNAVATRIIYRRLKLEAPDTLIGALKTLAGNPLAAQSVKTLSIATTSQKRFKSFYTLLERAISGCENVTSLGIASSLPEYGPLLRKCTFPKLEAFHYLSIDEDVVEFLRRHPRITNLYLTRSPHDSSVECPYAPLTLPRLTALVCSSSAMPLFVSTSPLQAVHVVWDSTEFAHMDATMQVLGTSTAPVGLFATELEAWSEPLLRSVANHLARIDTLIISNSTEDLYADEAYDSFVNVLLEVLPNFSRLQRLKLAAGCGQNPVASIYTMCDDYTMSTKLGRACPTLETCQFITEIPFDRHRWGIWLPDAGFPRISMWYRHFMFSTSSPLRALSAEILEGFLSDARNEMEYLLARHALSAKSVEAKSRTAVALRSENDIGAYL</sequence>
<dbReference type="Proteomes" id="UP000305948">
    <property type="component" value="Unassembled WGS sequence"/>
</dbReference>
<gene>
    <name evidence="1" type="ORF">OE88DRAFT_1732472</name>
</gene>
<evidence type="ECO:0000313" key="1">
    <source>
        <dbReference type="EMBL" id="TFK55214.1"/>
    </source>
</evidence>
<organism evidence="1 2">
    <name type="scientific">Heliocybe sulcata</name>
    <dbReference type="NCBI Taxonomy" id="5364"/>
    <lineage>
        <taxon>Eukaryota</taxon>
        <taxon>Fungi</taxon>
        <taxon>Dikarya</taxon>
        <taxon>Basidiomycota</taxon>
        <taxon>Agaricomycotina</taxon>
        <taxon>Agaricomycetes</taxon>
        <taxon>Gloeophyllales</taxon>
        <taxon>Gloeophyllaceae</taxon>
        <taxon>Heliocybe</taxon>
    </lineage>
</organism>
<keyword evidence="2" id="KW-1185">Reference proteome</keyword>
<name>A0A5C3NC10_9AGAM</name>
<evidence type="ECO:0000313" key="2">
    <source>
        <dbReference type="Proteomes" id="UP000305948"/>
    </source>
</evidence>